<dbReference type="GO" id="GO:0006808">
    <property type="term" value="P:regulation of nitrogen utilization"/>
    <property type="evidence" value="ECO:0007669"/>
    <property type="project" value="UniProtKB-UniRule"/>
</dbReference>
<dbReference type="Proteomes" id="UP000563524">
    <property type="component" value="Unassembled WGS sequence"/>
</dbReference>
<keyword evidence="5 6" id="KW-0511">Multifunctional enzyme</keyword>
<comment type="activity regulation">
    <text evidence="6">Uridylyltransferase (UTase) activity is inhibited by glutamine, while glutamine activates uridylyl-removing (UR) activity.</text>
</comment>
<dbReference type="HAMAP" id="MF_00277">
    <property type="entry name" value="PII_uridylyl_transf"/>
    <property type="match status" value="1"/>
</dbReference>
<dbReference type="InterPro" id="IPR002912">
    <property type="entry name" value="ACT_dom"/>
</dbReference>
<dbReference type="EC" id="2.7.7.59" evidence="6"/>
<feature type="domain" description="ACT" evidence="7">
    <location>
        <begin position="692"/>
        <end position="781"/>
    </location>
</feature>
<feature type="region of interest" description="Uridylyltransferase" evidence="6">
    <location>
        <begin position="1"/>
        <end position="338"/>
    </location>
</feature>
<dbReference type="PANTHER" id="PTHR47320:SF1">
    <property type="entry name" value="BIFUNCTIONAL URIDYLYLTRANSFERASE_URIDYLYL-REMOVING ENZYME"/>
    <property type="match status" value="1"/>
</dbReference>
<dbReference type="EC" id="3.1.4.-" evidence="6"/>
<dbReference type="PROSITE" id="PS51671">
    <property type="entry name" value="ACT"/>
    <property type="match status" value="2"/>
</dbReference>
<dbReference type="PANTHER" id="PTHR47320">
    <property type="entry name" value="BIFUNCTIONAL URIDYLYLTRANSFERASE/URIDYLYL-REMOVING ENZYME"/>
    <property type="match status" value="1"/>
</dbReference>
<keyword evidence="2 6" id="KW-0548">Nucleotidyltransferase</keyword>
<comment type="catalytic activity">
    <reaction evidence="6">
        <text>[protein-PII]-L-tyrosine + UTP = [protein-PII]-uridylyl-L-tyrosine + diphosphate</text>
        <dbReference type="Rhea" id="RHEA:13673"/>
        <dbReference type="Rhea" id="RHEA-COMP:12147"/>
        <dbReference type="Rhea" id="RHEA-COMP:12148"/>
        <dbReference type="ChEBI" id="CHEBI:33019"/>
        <dbReference type="ChEBI" id="CHEBI:46398"/>
        <dbReference type="ChEBI" id="CHEBI:46858"/>
        <dbReference type="ChEBI" id="CHEBI:90602"/>
        <dbReference type="EC" id="2.7.7.59"/>
    </reaction>
</comment>
<keyword evidence="3 6" id="KW-0378">Hydrolase</keyword>
<organism evidence="8 9">
    <name type="scientific">Parvularcula dongshanensis</name>
    <dbReference type="NCBI Taxonomy" id="1173995"/>
    <lineage>
        <taxon>Bacteria</taxon>
        <taxon>Pseudomonadati</taxon>
        <taxon>Pseudomonadota</taxon>
        <taxon>Alphaproteobacteria</taxon>
        <taxon>Parvularculales</taxon>
        <taxon>Parvularculaceae</taxon>
        <taxon>Parvularcula</taxon>
    </lineage>
</organism>
<dbReference type="InterPro" id="IPR045865">
    <property type="entry name" value="ACT-like_dom_sf"/>
</dbReference>
<comment type="caution">
    <text evidence="8">The sequence shown here is derived from an EMBL/GenBank/DDBJ whole genome shotgun (WGS) entry which is preliminary data.</text>
</comment>
<dbReference type="InterPro" id="IPR010043">
    <property type="entry name" value="UTase/UR"/>
</dbReference>
<evidence type="ECO:0000256" key="1">
    <source>
        <dbReference type="ARBA" id="ARBA00022679"/>
    </source>
</evidence>
<sequence>MTTAVLTLDEMAEAAEAGRAGLLIAEHMREARRRFFAESRTGTAIARGLSHAADEALCALRAATEAEEIALVAIGGYGRGRLAPYSDIDLLILTRPDGRQAATRILYPLYDSGLTIAQCVYDPASAVRAAQEDLTRRTAFLDARFLCGEPALFDDFHARFERLRIKTVAAFVTAKLAERDARHKAQGASRYLIEPDVKEGKGGLRDLDLLHWLDRYVTGTAEAPVQRAMTPGLFTEEEELRLRRVQDFLWSVRVHLHDLHGRADEKLSFSLQPALAARLGYQERRNAPAVERLMKHYFLTATEVGRLTGTACAMLEMRALKRAPRLFPLGSKTKTQGFGTEQNIVLKGERLSFADEGRASVRDLFALFLAAGRSGHHLHPESFKTAIRLSRRVDRAVRTDPEIADLFRAILRETGDLERILRRMTECGLLSRYLPAYGRIVGKAEYGLFRRYTLDEHVLRSCGVFALLRAGENEADFPLTTPLAKARDPVPLLLSLLLQETEAGLASPSPARLERRVRIQALRLVGEAEAEEVVFAVRNRDLLARVAACRNVAERSAIEDVAATIGDKSRLDHLSIVTACRHRTAGHGSWEAWNQRDARLLIAEVAAFIEDGERGLAAFIDAREASLREETARVSEATPAQREAFFARLRPSFWSQASPLAAARLIELTARADADGVHAAVCVAGPDDGLVQVLIYADDRPGLFADVSGSVAQAGATVWGAAAFPIAGAAGQPDKAVTVLELKRPGTPPESLELEPGEAKRLQAQVLQAARGEAKPPVIPGPGISDRRSVFDVPAAVRIFEDASPDSLVVEAEGRDRPGLLHLLAAALTGTGVSVRFAFVATYGERAVDTFYLQNKEGRKIEDAATIQTIRARLIEVLRVD</sequence>
<dbReference type="NCBIfam" id="TIGR01693">
    <property type="entry name" value="UTase_glnD"/>
    <property type="match status" value="1"/>
</dbReference>
<comment type="similarity">
    <text evidence="6">Belongs to the GlnD family.</text>
</comment>
<accession>A0A840I086</accession>
<protein>
    <recommendedName>
        <fullName evidence="6">Bifunctional uridylyltransferase/uridylyl-removing enzyme</fullName>
        <shortName evidence="6">UTase/UR</shortName>
    </recommendedName>
    <alternativeName>
        <fullName evidence="6">Bifunctional [protein-PII] modification enzyme</fullName>
    </alternativeName>
    <alternativeName>
        <fullName evidence="6">Bifunctional nitrogen sensor protein</fullName>
    </alternativeName>
    <domain>
        <recommendedName>
            <fullName evidence="6">[Protein-PII] uridylyltransferase</fullName>
            <shortName evidence="6">PII uridylyltransferase</shortName>
            <shortName evidence="6">UTase</shortName>
            <ecNumber evidence="6">2.7.7.59</ecNumber>
        </recommendedName>
    </domain>
    <domain>
        <recommendedName>
            <fullName evidence="6">[Protein-PII]-UMP uridylyl-removing enzyme</fullName>
            <shortName evidence="6">UR</shortName>
            <ecNumber evidence="6">3.1.4.-</ecNumber>
        </recommendedName>
    </domain>
</protein>
<dbReference type="GO" id="GO:0008773">
    <property type="term" value="F:[protein-PII] uridylyltransferase activity"/>
    <property type="evidence" value="ECO:0007669"/>
    <property type="project" value="UniProtKB-UniRule"/>
</dbReference>
<dbReference type="InterPro" id="IPR002934">
    <property type="entry name" value="Polymerase_NTP_transf_dom"/>
</dbReference>
<dbReference type="SUPFAM" id="SSF55021">
    <property type="entry name" value="ACT-like"/>
    <property type="match status" value="1"/>
</dbReference>
<comment type="function">
    <text evidence="6">Modifies, by uridylylation and deuridylylation, the PII regulatory proteins (GlnB and homologs), in response to the nitrogen status of the cell that GlnD senses through the glutamine level. Under low glutamine levels, catalyzes the conversion of the PII proteins and UTP to PII-UMP and PPi, while under higher glutamine levels, GlnD hydrolyzes PII-UMP to PII and UMP (deuridylylation). Thus, controls uridylylation state and activity of the PII proteins, and plays an important role in the regulation of nitrogen metabolism.</text>
</comment>
<evidence type="ECO:0000259" key="7">
    <source>
        <dbReference type="PROSITE" id="PS51671"/>
    </source>
</evidence>
<comment type="domain">
    <text evidence="6">Has four distinct domains: an N-terminal nucleotidyltransferase (NT) domain responsible for UTase activity, a central HD domain that encodes UR activity, and two C-terminal ACT domains that seem to have a role in glutamine sensing.</text>
</comment>
<dbReference type="InterPro" id="IPR043519">
    <property type="entry name" value="NT_sf"/>
</dbReference>
<name>A0A840I086_9PROT</name>
<gene>
    <name evidence="6" type="primary">glnD</name>
    <name evidence="8" type="ORF">GGQ59_000164</name>
</gene>
<dbReference type="SUPFAM" id="SSF81593">
    <property type="entry name" value="Nucleotidyltransferase substrate binding subunit/domain"/>
    <property type="match status" value="1"/>
</dbReference>
<dbReference type="GO" id="GO:0008081">
    <property type="term" value="F:phosphoric diester hydrolase activity"/>
    <property type="evidence" value="ECO:0007669"/>
    <property type="project" value="UniProtKB-UniRule"/>
</dbReference>
<evidence type="ECO:0000313" key="9">
    <source>
        <dbReference type="Proteomes" id="UP000563524"/>
    </source>
</evidence>
<dbReference type="RefSeq" id="WP_183814955.1">
    <property type="nucleotide sequence ID" value="NZ_JACHOB010000001.1"/>
</dbReference>
<evidence type="ECO:0000256" key="6">
    <source>
        <dbReference type="HAMAP-Rule" id="MF_00277"/>
    </source>
</evidence>
<evidence type="ECO:0000256" key="5">
    <source>
        <dbReference type="ARBA" id="ARBA00023268"/>
    </source>
</evidence>
<proteinExistence type="inferred from homology"/>
<dbReference type="PIRSF" id="PIRSF006288">
    <property type="entry name" value="PII_uridyltransf"/>
    <property type="match status" value="1"/>
</dbReference>
<dbReference type="EMBL" id="JACHOB010000001">
    <property type="protein sequence ID" value="MBB4657664.1"/>
    <property type="molecule type" value="Genomic_DNA"/>
</dbReference>
<evidence type="ECO:0000256" key="4">
    <source>
        <dbReference type="ARBA" id="ARBA00022842"/>
    </source>
</evidence>
<keyword evidence="4 6" id="KW-0460">Magnesium</keyword>
<dbReference type="InterPro" id="IPR013546">
    <property type="entry name" value="PII_UdlTrfase/GS_AdlTrfase"/>
</dbReference>
<evidence type="ECO:0000256" key="3">
    <source>
        <dbReference type="ARBA" id="ARBA00022801"/>
    </source>
</evidence>
<comment type="caution">
    <text evidence="6">Lacks conserved residue(s) required for the propagation of feature annotation.</text>
</comment>
<dbReference type="Pfam" id="PF08335">
    <property type="entry name" value="GlnD_UR_UTase"/>
    <property type="match status" value="1"/>
</dbReference>
<dbReference type="SUPFAM" id="SSF81301">
    <property type="entry name" value="Nucleotidyltransferase"/>
    <property type="match status" value="1"/>
</dbReference>
<dbReference type="CDD" id="cd05401">
    <property type="entry name" value="NT_GlnE_GlnD_like"/>
    <property type="match status" value="1"/>
</dbReference>
<dbReference type="Pfam" id="PF01909">
    <property type="entry name" value="NTP_transf_2"/>
    <property type="match status" value="1"/>
</dbReference>
<feature type="domain" description="ACT" evidence="7">
    <location>
        <begin position="809"/>
        <end position="881"/>
    </location>
</feature>
<comment type="cofactor">
    <cofactor evidence="6">
        <name>Mg(2+)</name>
        <dbReference type="ChEBI" id="CHEBI:18420"/>
    </cofactor>
</comment>
<comment type="catalytic activity">
    <reaction evidence="6">
        <text>[protein-PII]-uridylyl-L-tyrosine + H2O = [protein-PII]-L-tyrosine + UMP + H(+)</text>
        <dbReference type="Rhea" id="RHEA:48600"/>
        <dbReference type="Rhea" id="RHEA-COMP:12147"/>
        <dbReference type="Rhea" id="RHEA-COMP:12148"/>
        <dbReference type="ChEBI" id="CHEBI:15377"/>
        <dbReference type="ChEBI" id="CHEBI:15378"/>
        <dbReference type="ChEBI" id="CHEBI:46858"/>
        <dbReference type="ChEBI" id="CHEBI:57865"/>
        <dbReference type="ChEBI" id="CHEBI:90602"/>
    </reaction>
</comment>
<evidence type="ECO:0000313" key="8">
    <source>
        <dbReference type="EMBL" id="MBB4657664.1"/>
    </source>
</evidence>
<reference evidence="8 9" key="1">
    <citation type="submission" date="2020-08" db="EMBL/GenBank/DDBJ databases">
        <title>Genomic Encyclopedia of Type Strains, Phase IV (KMG-IV): sequencing the most valuable type-strain genomes for metagenomic binning, comparative biology and taxonomic classification.</title>
        <authorList>
            <person name="Goeker M."/>
        </authorList>
    </citation>
    <scope>NUCLEOTIDE SEQUENCE [LARGE SCALE GENOMIC DNA]</scope>
    <source>
        <strain evidence="8 9">DSM 102850</strain>
    </source>
</reference>
<keyword evidence="9" id="KW-1185">Reference proteome</keyword>
<dbReference type="AlphaFoldDB" id="A0A840I086"/>
<keyword evidence="1 6" id="KW-0808">Transferase</keyword>
<evidence type="ECO:0000256" key="2">
    <source>
        <dbReference type="ARBA" id="ARBA00022695"/>
    </source>
</evidence>